<sequence>MVRHGLVAQKRSGVAPAVLHGLVAHNCSGAAPATLCSLAHVMCTFVFPCPSMFVLPHLGHVWPHPVYARPAPSGSYSGCIQDTLGLMWAASRPQPGHIRATSGPHLGCINVAYKAVRLQQGLFVIKRH</sequence>
<dbReference type="AlphaFoldDB" id="A0ABD1XZK9"/>
<protein>
    <submittedName>
        <fullName evidence="1">Uncharacterized protein</fullName>
    </submittedName>
</protein>
<dbReference type="InterPro" id="IPR036790">
    <property type="entry name" value="Frizzled_dom_sf"/>
</dbReference>
<comment type="caution">
    <text evidence="1">The sequence shown here is derived from an EMBL/GenBank/DDBJ whole genome shotgun (WGS) entry which is preliminary data.</text>
</comment>
<keyword evidence="2" id="KW-1185">Reference proteome</keyword>
<evidence type="ECO:0000313" key="1">
    <source>
        <dbReference type="EMBL" id="KAL2614249.1"/>
    </source>
</evidence>
<name>A0ABD1XZK9_9MARC</name>
<dbReference type="EMBL" id="JBHFFA010000007">
    <property type="protein sequence ID" value="KAL2614249.1"/>
    <property type="molecule type" value="Genomic_DNA"/>
</dbReference>
<evidence type="ECO:0000313" key="2">
    <source>
        <dbReference type="Proteomes" id="UP001605036"/>
    </source>
</evidence>
<proteinExistence type="predicted"/>
<organism evidence="1 2">
    <name type="scientific">Riccia fluitans</name>
    <dbReference type="NCBI Taxonomy" id="41844"/>
    <lineage>
        <taxon>Eukaryota</taxon>
        <taxon>Viridiplantae</taxon>
        <taxon>Streptophyta</taxon>
        <taxon>Embryophyta</taxon>
        <taxon>Marchantiophyta</taxon>
        <taxon>Marchantiopsida</taxon>
        <taxon>Marchantiidae</taxon>
        <taxon>Marchantiales</taxon>
        <taxon>Ricciaceae</taxon>
        <taxon>Riccia</taxon>
    </lineage>
</organism>
<dbReference type="Proteomes" id="UP001605036">
    <property type="component" value="Unassembled WGS sequence"/>
</dbReference>
<accession>A0ABD1XZK9</accession>
<reference evidence="1 2" key="1">
    <citation type="submission" date="2024-09" db="EMBL/GenBank/DDBJ databases">
        <title>Chromosome-scale assembly of Riccia fluitans.</title>
        <authorList>
            <person name="Paukszto L."/>
            <person name="Sawicki J."/>
            <person name="Karawczyk K."/>
            <person name="Piernik-Szablinska J."/>
            <person name="Szczecinska M."/>
            <person name="Mazdziarz M."/>
        </authorList>
    </citation>
    <scope>NUCLEOTIDE SEQUENCE [LARGE SCALE GENOMIC DNA]</scope>
    <source>
        <strain evidence="1">Rf_01</strain>
        <tissue evidence="1">Aerial parts of the thallus</tissue>
    </source>
</reference>
<gene>
    <name evidence="1" type="ORF">R1flu_025941</name>
</gene>
<dbReference type="SUPFAM" id="SSF63501">
    <property type="entry name" value="Frizzled cysteine-rich domain"/>
    <property type="match status" value="1"/>
</dbReference>